<dbReference type="KEGG" id="hnv:DDQ68_01585"/>
<dbReference type="OrthoDB" id="886181at2"/>
<evidence type="ECO:0000313" key="1">
    <source>
        <dbReference type="EMBL" id="AWM31593.1"/>
    </source>
</evidence>
<dbReference type="AlphaFoldDB" id="A0A2Z3GDQ4"/>
<name>A0A2Z3GDQ4_9BACT</name>
<sequence>MTGVSVAHEAACCCPVPKKPTGCCHDQKLSSTLKDVKLTTAQLKLPVLLAVPAPPVLRLAYRLPIPTYPADEPAAPLRATAAPPLACPAYVRGHAFLI</sequence>
<evidence type="ECO:0000313" key="2">
    <source>
        <dbReference type="Proteomes" id="UP000245999"/>
    </source>
</evidence>
<keyword evidence="2" id="KW-1185">Reference proteome</keyword>
<dbReference type="EMBL" id="CP029145">
    <property type="protein sequence ID" value="AWM31593.1"/>
    <property type="molecule type" value="Genomic_DNA"/>
</dbReference>
<organism evidence="1 2">
    <name type="scientific">Hymenobacter nivis</name>
    <dbReference type="NCBI Taxonomy" id="1850093"/>
    <lineage>
        <taxon>Bacteria</taxon>
        <taxon>Pseudomonadati</taxon>
        <taxon>Bacteroidota</taxon>
        <taxon>Cytophagia</taxon>
        <taxon>Cytophagales</taxon>
        <taxon>Hymenobacteraceae</taxon>
        <taxon>Hymenobacter</taxon>
    </lineage>
</organism>
<reference evidence="2" key="1">
    <citation type="submission" date="2018-04" db="EMBL/GenBank/DDBJ databases">
        <title>Complete genome of Antarctic heterotrophic bacterium Hymenobacter nivis.</title>
        <authorList>
            <person name="Terashima M."/>
        </authorList>
    </citation>
    <scope>NUCLEOTIDE SEQUENCE [LARGE SCALE GENOMIC DNA]</scope>
    <source>
        <strain evidence="2">NBRC 111535</strain>
    </source>
</reference>
<gene>
    <name evidence="1" type="ORF">DDQ68_01585</name>
</gene>
<dbReference type="Proteomes" id="UP000245999">
    <property type="component" value="Chromosome"/>
</dbReference>
<protein>
    <submittedName>
        <fullName evidence="1">Uncharacterized protein</fullName>
    </submittedName>
</protein>
<accession>A0A2Z3GDQ4</accession>
<proteinExistence type="predicted"/>